<comment type="subcellular location">
    <subcellularLocation>
        <location evidence="2">Cell membrane</location>
        <topology evidence="2">Lipid-anchor</topology>
    </subcellularLocation>
</comment>
<dbReference type="PANTHER" id="PTHR30203:SF32">
    <property type="entry name" value="CATION EFFLUX SYSTEM PROTEIN CUSC"/>
    <property type="match status" value="1"/>
</dbReference>
<dbReference type="EMBL" id="WSRP01000008">
    <property type="protein sequence ID" value="MVX56273.1"/>
    <property type="molecule type" value="Genomic_DNA"/>
</dbReference>
<accession>A0A6L6YHN4</accession>
<dbReference type="OrthoDB" id="9770517at2"/>
<dbReference type="PROSITE" id="PS51257">
    <property type="entry name" value="PROKAR_LIPOPROTEIN"/>
    <property type="match status" value="1"/>
</dbReference>
<dbReference type="SUPFAM" id="SSF56954">
    <property type="entry name" value="Outer membrane efflux proteins (OEP)"/>
    <property type="match status" value="1"/>
</dbReference>
<dbReference type="RefSeq" id="WP_160334709.1">
    <property type="nucleotide sequence ID" value="NZ_WSRP01000008.1"/>
</dbReference>
<comment type="caution">
    <text evidence="3">The sequence shown here is derived from an EMBL/GenBank/DDBJ whole genome shotgun (WGS) entry which is preliminary data.</text>
</comment>
<keyword evidence="2" id="KW-0449">Lipoprotein</keyword>
<dbReference type="Proteomes" id="UP000472580">
    <property type="component" value="Unassembled WGS sequence"/>
</dbReference>
<dbReference type="NCBIfam" id="TIGR01845">
    <property type="entry name" value="outer_NodT"/>
    <property type="match status" value="1"/>
</dbReference>
<keyword evidence="4" id="KW-1185">Reference proteome</keyword>
<dbReference type="GO" id="GO:0015562">
    <property type="term" value="F:efflux transmembrane transporter activity"/>
    <property type="evidence" value="ECO:0007669"/>
    <property type="project" value="InterPro"/>
</dbReference>
<comment type="similarity">
    <text evidence="1 2">Belongs to the outer membrane factor (OMF) (TC 1.B.17) family.</text>
</comment>
<dbReference type="InterPro" id="IPR010131">
    <property type="entry name" value="MdtP/NodT-like"/>
</dbReference>
<organism evidence="3 4">
    <name type="scientific">Parasutterella muris</name>
    <dbReference type="NCBI Taxonomy" id="2565572"/>
    <lineage>
        <taxon>Bacteria</taxon>
        <taxon>Pseudomonadati</taxon>
        <taxon>Pseudomonadota</taxon>
        <taxon>Betaproteobacteria</taxon>
        <taxon>Burkholderiales</taxon>
        <taxon>Sutterellaceae</taxon>
        <taxon>Parasutterella</taxon>
    </lineage>
</organism>
<dbReference type="Gene3D" id="1.20.1600.10">
    <property type="entry name" value="Outer membrane efflux proteins (OEP)"/>
    <property type="match status" value="1"/>
</dbReference>
<keyword evidence="2" id="KW-0472">Membrane</keyword>
<gene>
    <name evidence="3" type="ORF">E5987_03510</name>
</gene>
<sequence length="468" mass="50610">MKSTASILATAVVLTTLTGCVTTPDFQMTEEQKNVIPQRWLGPSVQCQESINNLAEWWATWSDPEIALLVEKSQSANTDIRVARENLRQADAAMTIANAGMFPQADGEFRGGRSHFGGTGSNSFQIGLNLSLTLDAGGRYAAAQAAFSDYLYSKASLGQVQTAIAARVAQAYISLRLAQRRVSVAEQNLKTQQEAYDLANWRYKAGLVSSTDVDQAITSLEQTKASIPVYAAQVHQYRNLLAVLTSSRPDEVGLHQVKEIPQPPKNLALSIPGEVLRNRPDVRASEAQVMSAMARVTQARSALFPSLTISGSFGFSASTFGALGDAGTQSSSGFGTLNIPIFHAGSLLAQLEQRNSQLESARINYEASLLKGVQEVEDALNTIWAQQLREKSLREAERSARSAAISAQQDYNAGLQDFTVVLTTQRTLLTVQEALASVEAEISNGYVALYKAVGGGWPVPQEFKENDK</sequence>
<name>A0A6L6YHN4_9BURK</name>
<protein>
    <submittedName>
        <fullName evidence="3">Efflux transporter outer membrane subunit</fullName>
    </submittedName>
</protein>
<evidence type="ECO:0000313" key="4">
    <source>
        <dbReference type="Proteomes" id="UP000472580"/>
    </source>
</evidence>
<evidence type="ECO:0000313" key="3">
    <source>
        <dbReference type="EMBL" id="MVX56273.1"/>
    </source>
</evidence>
<dbReference type="InterPro" id="IPR003423">
    <property type="entry name" value="OMP_efflux"/>
</dbReference>
<keyword evidence="2" id="KW-1134">Transmembrane beta strand</keyword>
<dbReference type="AlphaFoldDB" id="A0A6L6YHN4"/>
<proteinExistence type="inferred from homology"/>
<dbReference type="Gene3D" id="2.20.200.10">
    <property type="entry name" value="Outer membrane efflux proteins (OEP)"/>
    <property type="match status" value="1"/>
</dbReference>
<dbReference type="Pfam" id="PF02321">
    <property type="entry name" value="OEP"/>
    <property type="match status" value="2"/>
</dbReference>
<keyword evidence="2" id="KW-0564">Palmitate</keyword>
<reference evidence="3 4" key="1">
    <citation type="submission" date="2019-12" db="EMBL/GenBank/DDBJ databases">
        <title>Microbes associate with the intestines of laboratory mice.</title>
        <authorList>
            <person name="Navarre W."/>
            <person name="Wong E."/>
        </authorList>
    </citation>
    <scope>NUCLEOTIDE SEQUENCE [LARGE SCALE GENOMIC DNA]</scope>
    <source>
        <strain evidence="3 4">NM82_D38</strain>
    </source>
</reference>
<dbReference type="PANTHER" id="PTHR30203">
    <property type="entry name" value="OUTER MEMBRANE CATION EFFLUX PROTEIN"/>
    <property type="match status" value="1"/>
</dbReference>
<evidence type="ECO:0000256" key="1">
    <source>
        <dbReference type="ARBA" id="ARBA00007613"/>
    </source>
</evidence>
<evidence type="ECO:0000256" key="2">
    <source>
        <dbReference type="RuleBase" id="RU362097"/>
    </source>
</evidence>
<dbReference type="GO" id="GO:0005886">
    <property type="term" value="C:plasma membrane"/>
    <property type="evidence" value="ECO:0007669"/>
    <property type="project" value="UniProtKB-SubCell"/>
</dbReference>
<keyword evidence="2" id="KW-0812">Transmembrane</keyword>